<proteinExistence type="predicted"/>
<evidence type="ECO:0008006" key="4">
    <source>
        <dbReference type="Google" id="ProtNLM"/>
    </source>
</evidence>
<dbReference type="AlphaFoldDB" id="A0A0G1TRG0"/>
<accession>A0A0G1TRG0</accession>
<feature type="transmembrane region" description="Helical" evidence="1">
    <location>
        <begin position="273"/>
        <end position="291"/>
    </location>
</feature>
<gene>
    <name evidence="2" type="ORF">UX78_C0003G0009</name>
</gene>
<evidence type="ECO:0000313" key="3">
    <source>
        <dbReference type="Proteomes" id="UP000034607"/>
    </source>
</evidence>
<dbReference type="EMBL" id="LCNM01000003">
    <property type="protein sequence ID" value="KKU56733.1"/>
    <property type="molecule type" value="Genomic_DNA"/>
</dbReference>
<keyword evidence="1" id="KW-1133">Transmembrane helix</keyword>
<protein>
    <recommendedName>
        <fullName evidence="4">Glycosyltransferase RgtA/B/C/D-like domain-containing protein</fullName>
    </recommendedName>
</protein>
<evidence type="ECO:0000313" key="2">
    <source>
        <dbReference type="EMBL" id="KKU56733.1"/>
    </source>
</evidence>
<feature type="transmembrane region" description="Helical" evidence="1">
    <location>
        <begin position="248"/>
        <end position="267"/>
    </location>
</feature>
<dbReference type="Proteomes" id="UP000034607">
    <property type="component" value="Unassembled WGS sequence"/>
</dbReference>
<comment type="caution">
    <text evidence="2">The sequence shown here is derived from an EMBL/GenBank/DDBJ whole genome shotgun (WGS) entry which is preliminary data.</text>
</comment>
<keyword evidence="1" id="KW-0472">Membrane</keyword>
<organism evidence="2 3">
    <name type="scientific">Candidatus Amesbacteria bacterium GW2011_GWA2_47_11</name>
    <dbReference type="NCBI Taxonomy" id="1618357"/>
    <lineage>
        <taxon>Bacteria</taxon>
        <taxon>Candidatus Amesiibacteriota</taxon>
    </lineage>
</organism>
<reference evidence="2 3" key="1">
    <citation type="journal article" date="2015" name="Nature">
        <title>rRNA introns, odd ribosomes, and small enigmatic genomes across a large radiation of phyla.</title>
        <authorList>
            <person name="Brown C.T."/>
            <person name="Hug L.A."/>
            <person name="Thomas B.C."/>
            <person name="Sharon I."/>
            <person name="Castelle C.J."/>
            <person name="Singh A."/>
            <person name="Wilkins M.J."/>
            <person name="Williams K.H."/>
            <person name="Banfield J.F."/>
        </authorList>
    </citation>
    <scope>NUCLEOTIDE SEQUENCE [LARGE SCALE GENOMIC DNA]</scope>
</reference>
<keyword evidence="1" id="KW-0812">Transmembrane</keyword>
<evidence type="ECO:0000256" key="1">
    <source>
        <dbReference type="SAM" id="Phobius"/>
    </source>
</evidence>
<feature type="transmembrane region" description="Helical" evidence="1">
    <location>
        <begin position="94"/>
        <end position="111"/>
    </location>
</feature>
<feature type="transmembrane region" description="Helical" evidence="1">
    <location>
        <begin position="139"/>
        <end position="168"/>
    </location>
</feature>
<feature type="transmembrane region" description="Helical" evidence="1">
    <location>
        <begin position="296"/>
        <end position="315"/>
    </location>
</feature>
<feature type="transmembrane region" description="Helical" evidence="1">
    <location>
        <begin position="223"/>
        <end position="241"/>
    </location>
</feature>
<name>A0A0G1TRG0_9BACT</name>
<feature type="transmembrane region" description="Helical" evidence="1">
    <location>
        <begin position="175"/>
        <end position="195"/>
    </location>
</feature>
<feature type="transmembrane region" description="Helical" evidence="1">
    <location>
        <begin position="71"/>
        <end position="88"/>
    </location>
</feature>
<sequence>MILFLVIQLLHLLILSPMEFVAYPEFFVYPYLTSSGWLPYRQIIDQHFPGLFFMPVNFFTLGFINPRSLKILSLLLVIFQSALIYRIAKSISSRVYPLIAMVTFALWQPFFSGNHLWLESLISPLALTSFYLWRNATPFWSGAALGAAILFKQSVAFPIFILILITYFRRGFKSALTFAAGAVLPLTLAVCYFGYRGVLSDFFFWTVKFNFLYAVQAATVPDWTVLFKLLLPALLFILALFKSQPKRVVLVLAVWGLILIPGGLSRFDFTRLQAIVPFLSLSLGLLITSLWSAKKYFLFSVILVAQLAWFSIFYIRQENWGQYRFFDQSASALVQTVTSLTSPGDEIFLLGVQPHLYMLSGTYPPGSHFSYQLPWYLPFTQNRILYSLASDPPQYIFYDAAASVDGKPISEYAAPLIQYVKHYYSPISAIGSVTVYESRY</sequence>